<dbReference type="PANTHER" id="PTHR24028:SF133">
    <property type="entry name" value="PROTOCADHERIN ALPHA-4"/>
    <property type="match status" value="1"/>
</dbReference>
<keyword evidence="3" id="KW-1003">Cell membrane</keyword>
<dbReference type="InterPro" id="IPR002126">
    <property type="entry name" value="Cadherin-like_dom"/>
</dbReference>
<dbReference type="Pfam" id="PF00028">
    <property type="entry name" value="Cadherin"/>
    <property type="match status" value="5"/>
</dbReference>
<dbReference type="InterPro" id="IPR015919">
    <property type="entry name" value="Cadherin-like_sf"/>
</dbReference>
<dbReference type="FunFam" id="2.60.40.60:FF:000006">
    <property type="entry name" value="Protocadherin alpha 2"/>
    <property type="match status" value="1"/>
</dbReference>
<reference evidence="16" key="1">
    <citation type="journal article" date="2022" name="bioRxiv">
        <title>Sequencing and chromosome-scale assembly of the giantPleurodeles waltlgenome.</title>
        <authorList>
            <person name="Brown T."/>
            <person name="Elewa A."/>
            <person name="Iarovenko S."/>
            <person name="Subramanian E."/>
            <person name="Araus A.J."/>
            <person name="Petzold A."/>
            <person name="Susuki M."/>
            <person name="Suzuki K.-i.T."/>
            <person name="Hayashi T."/>
            <person name="Toyoda A."/>
            <person name="Oliveira C."/>
            <person name="Osipova E."/>
            <person name="Leigh N.D."/>
            <person name="Simon A."/>
            <person name="Yun M.H."/>
        </authorList>
    </citation>
    <scope>NUCLEOTIDE SEQUENCE</scope>
    <source>
        <strain evidence="16">20211129_DDA</strain>
        <tissue evidence="16">Liver</tissue>
    </source>
</reference>
<dbReference type="Proteomes" id="UP001066276">
    <property type="component" value="Chromosome 7"/>
</dbReference>
<dbReference type="FunFam" id="2.60.40.60:FF:000233">
    <property type="entry name" value="Protocadherin gamma-A3 isoform 1"/>
    <property type="match status" value="1"/>
</dbReference>
<evidence type="ECO:0000256" key="3">
    <source>
        <dbReference type="ARBA" id="ARBA00022475"/>
    </source>
</evidence>
<feature type="domain" description="Cadherin" evidence="15">
    <location>
        <begin position="27"/>
        <end position="133"/>
    </location>
</feature>
<dbReference type="InterPro" id="IPR013164">
    <property type="entry name" value="Cadherin_N"/>
</dbReference>
<evidence type="ECO:0000256" key="13">
    <source>
        <dbReference type="SAM" id="Phobius"/>
    </source>
</evidence>
<dbReference type="GO" id="GO:0005886">
    <property type="term" value="C:plasma membrane"/>
    <property type="evidence" value="ECO:0007669"/>
    <property type="project" value="UniProtKB-SubCell"/>
</dbReference>
<feature type="chain" id="PRO_5043731389" description="Cadherin domain-containing protein" evidence="14">
    <location>
        <begin position="28"/>
        <end position="802"/>
    </location>
</feature>
<dbReference type="GO" id="GO:0005509">
    <property type="term" value="F:calcium ion binding"/>
    <property type="evidence" value="ECO:0007669"/>
    <property type="project" value="UniProtKB-UniRule"/>
</dbReference>
<evidence type="ECO:0000313" key="16">
    <source>
        <dbReference type="EMBL" id="KAJ1128052.1"/>
    </source>
</evidence>
<dbReference type="FunFam" id="2.60.40.60:FF:000001">
    <property type="entry name" value="Protocadherin alpha 2"/>
    <property type="match status" value="1"/>
</dbReference>
<keyword evidence="5 14" id="KW-0732">Signal</keyword>
<dbReference type="CDD" id="cd11304">
    <property type="entry name" value="Cadherin_repeat"/>
    <property type="match status" value="6"/>
</dbReference>
<feature type="domain" description="Cadherin" evidence="15">
    <location>
        <begin position="243"/>
        <end position="349"/>
    </location>
</feature>
<keyword evidence="4 13" id="KW-0812">Transmembrane</keyword>
<evidence type="ECO:0000256" key="12">
    <source>
        <dbReference type="PROSITE-ProRule" id="PRU00043"/>
    </source>
</evidence>
<feature type="domain" description="Cadherin" evidence="15">
    <location>
        <begin position="134"/>
        <end position="242"/>
    </location>
</feature>
<dbReference type="InterPro" id="IPR020894">
    <property type="entry name" value="Cadherin_CS"/>
</dbReference>
<evidence type="ECO:0000256" key="6">
    <source>
        <dbReference type="ARBA" id="ARBA00022737"/>
    </source>
</evidence>
<evidence type="ECO:0000256" key="4">
    <source>
        <dbReference type="ARBA" id="ARBA00022692"/>
    </source>
</evidence>
<evidence type="ECO:0000313" key="17">
    <source>
        <dbReference type="Proteomes" id="UP001066276"/>
    </source>
</evidence>
<keyword evidence="7 12" id="KW-0106">Calcium</keyword>
<dbReference type="GO" id="GO:0007156">
    <property type="term" value="P:homophilic cell adhesion via plasma membrane adhesion molecules"/>
    <property type="evidence" value="ECO:0007669"/>
    <property type="project" value="InterPro"/>
</dbReference>
<dbReference type="SMART" id="SM00112">
    <property type="entry name" value="CA"/>
    <property type="match status" value="6"/>
</dbReference>
<evidence type="ECO:0000256" key="8">
    <source>
        <dbReference type="ARBA" id="ARBA00022889"/>
    </source>
</evidence>
<evidence type="ECO:0000256" key="2">
    <source>
        <dbReference type="ARBA" id="ARBA00004251"/>
    </source>
</evidence>
<feature type="domain" description="Cadherin" evidence="15">
    <location>
        <begin position="455"/>
        <end position="564"/>
    </location>
</feature>
<evidence type="ECO:0000256" key="10">
    <source>
        <dbReference type="ARBA" id="ARBA00023136"/>
    </source>
</evidence>
<dbReference type="PANTHER" id="PTHR24028">
    <property type="entry name" value="CADHERIN-87A"/>
    <property type="match status" value="1"/>
</dbReference>
<comment type="caution">
    <text evidence="16">The sequence shown here is derived from an EMBL/GenBank/DDBJ whole genome shotgun (WGS) entry which is preliminary data.</text>
</comment>
<dbReference type="EMBL" id="JANPWB010000011">
    <property type="protein sequence ID" value="KAJ1128052.1"/>
    <property type="molecule type" value="Genomic_DNA"/>
</dbReference>
<organism evidence="16 17">
    <name type="scientific">Pleurodeles waltl</name>
    <name type="common">Iberian ribbed newt</name>
    <dbReference type="NCBI Taxonomy" id="8319"/>
    <lineage>
        <taxon>Eukaryota</taxon>
        <taxon>Metazoa</taxon>
        <taxon>Chordata</taxon>
        <taxon>Craniata</taxon>
        <taxon>Vertebrata</taxon>
        <taxon>Euteleostomi</taxon>
        <taxon>Amphibia</taxon>
        <taxon>Batrachia</taxon>
        <taxon>Caudata</taxon>
        <taxon>Salamandroidea</taxon>
        <taxon>Salamandridae</taxon>
        <taxon>Pleurodelinae</taxon>
        <taxon>Pleurodeles</taxon>
    </lineage>
</organism>
<comment type="subcellular location">
    <subcellularLocation>
        <location evidence="2">Cell membrane</location>
        <topology evidence="2">Single-pass type I membrane protein</topology>
    </subcellularLocation>
</comment>
<dbReference type="SUPFAM" id="SSF49313">
    <property type="entry name" value="Cadherin-like"/>
    <property type="match status" value="6"/>
</dbReference>
<sequence length="802" mass="87942">MGFAVGHWILPWISVFTVSLLCCRGRAEGPIRYSVLEESEAGTEVGNVARDLGVDVRDLDGRKFRLNYKTKVQYFTVSMKSGALLTKEILDREALCGSIAVCVVNLEISMNNPLEFHRIEVEIVDINDNSPVFPVSESRFTVSESTPLGIHFPLEGAFDPDVGTNALCTYNLSMNDFFALETDRSECMGKSVELVLKKALDREQKAEHHVTITAMDGGTPKRSGTTEIIVTVQDANDNPPVFDKSVYTVKVPEDTALGALLRVNATDLDEGANGQIIYSFSSRGMSSIKHLFAINAETGEIHVQGLLDYEESHFYEINVQAQDKGLLSLTARCKVLVEVVDVNDNAPEVEVNSFSSPVKEDAKPGMVIALLAVADKDSGLNGQTRCQIPNHLPFLIESKYQNFYSLTVKGPLDREAASEYNVTVLCTDRGSPQLSSLKTVVVSVSDVNDNPPSFSESSYVISVQENNVPGSHVLQVSALDPDAGDNARVRYSLLENSVDAMSVLSLFSIHPETGVISSLQPFDYEKTQVLRFRVEAKDYGSPSLSGVANVTVFIQDANDNPPIIFQTGYGGSGSADAVLVPRSAKSGHILAKIRAIDADSGHNAWMSYEFKDSTMGALFRIGRYTGEISLRHPLGESYLERHEVIILVKDNGTPPLSATATLTVSLLENNPELKSDHKLTDRNDIDRTNLNSYLIISISFISGIFIFCVIIFSALHYIKVRNDRERSEKPNCCLIGGGNWAYSQNQQYLTTRSMEGDHEAPNSNLSNQGWTHFIINGGVTGALMQRYSITDGNDTSTPSEVR</sequence>
<dbReference type="FunFam" id="2.60.40.60:FF:000002">
    <property type="entry name" value="Protocadherin alpha 2"/>
    <property type="match status" value="1"/>
</dbReference>
<dbReference type="PROSITE" id="PS50268">
    <property type="entry name" value="CADHERIN_2"/>
    <property type="match status" value="6"/>
</dbReference>
<name>A0AAV7PIC6_PLEWA</name>
<dbReference type="InterPro" id="IPR050174">
    <property type="entry name" value="Protocadherin/Cadherin-CA"/>
</dbReference>
<protein>
    <recommendedName>
        <fullName evidence="15">Cadherin domain-containing protein</fullName>
    </recommendedName>
</protein>
<evidence type="ECO:0000256" key="9">
    <source>
        <dbReference type="ARBA" id="ARBA00022989"/>
    </source>
</evidence>
<dbReference type="FunFam" id="2.60.40.60:FF:000129">
    <property type="entry name" value="protocadherin alpha-C2 isoform X1"/>
    <property type="match status" value="1"/>
</dbReference>
<evidence type="ECO:0000259" key="15">
    <source>
        <dbReference type="PROSITE" id="PS50268"/>
    </source>
</evidence>
<proteinExistence type="predicted"/>
<evidence type="ECO:0000256" key="11">
    <source>
        <dbReference type="ARBA" id="ARBA00023180"/>
    </source>
</evidence>
<feature type="domain" description="Cadherin" evidence="15">
    <location>
        <begin position="572"/>
        <end position="679"/>
    </location>
</feature>
<dbReference type="PRINTS" id="PR00205">
    <property type="entry name" value="CADHERIN"/>
</dbReference>
<keyword evidence="11" id="KW-0325">Glycoprotein</keyword>
<dbReference type="Pfam" id="PF08266">
    <property type="entry name" value="Cadherin_2"/>
    <property type="match status" value="1"/>
</dbReference>
<evidence type="ECO:0000256" key="5">
    <source>
        <dbReference type="ARBA" id="ARBA00022729"/>
    </source>
</evidence>
<dbReference type="Gene3D" id="2.60.40.60">
    <property type="entry name" value="Cadherins"/>
    <property type="match status" value="6"/>
</dbReference>
<feature type="domain" description="Cadherin" evidence="15">
    <location>
        <begin position="350"/>
        <end position="454"/>
    </location>
</feature>
<evidence type="ECO:0000256" key="14">
    <source>
        <dbReference type="SAM" id="SignalP"/>
    </source>
</evidence>
<feature type="transmembrane region" description="Helical" evidence="13">
    <location>
        <begin position="693"/>
        <end position="718"/>
    </location>
</feature>
<keyword evidence="6" id="KW-0677">Repeat</keyword>
<keyword evidence="10 13" id="KW-0472">Membrane</keyword>
<dbReference type="PROSITE" id="PS00232">
    <property type="entry name" value="CADHERIN_1"/>
    <property type="match status" value="3"/>
</dbReference>
<keyword evidence="9 13" id="KW-1133">Transmembrane helix</keyword>
<keyword evidence="17" id="KW-1185">Reference proteome</keyword>
<evidence type="ECO:0000256" key="1">
    <source>
        <dbReference type="ARBA" id="ARBA00003436"/>
    </source>
</evidence>
<dbReference type="AlphaFoldDB" id="A0AAV7PIC6"/>
<comment type="function">
    <text evidence="1">Potential calcium-dependent cell-adhesion protein. May be involved in the establishment and maintenance of specific neuronal connections in the brain.</text>
</comment>
<dbReference type="FunFam" id="2.60.40.60:FF:000007">
    <property type="entry name" value="Protocadherin alpha 2"/>
    <property type="match status" value="1"/>
</dbReference>
<feature type="signal peptide" evidence="14">
    <location>
        <begin position="1"/>
        <end position="27"/>
    </location>
</feature>
<gene>
    <name evidence="16" type="ORF">NDU88_006440</name>
</gene>
<evidence type="ECO:0000256" key="7">
    <source>
        <dbReference type="ARBA" id="ARBA00022837"/>
    </source>
</evidence>
<accession>A0AAV7PIC6</accession>
<keyword evidence="8" id="KW-0130">Cell adhesion</keyword>